<dbReference type="InterPro" id="IPR032675">
    <property type="entry name" value="LRR_dom_sf"/>
</dbReference>
<dbReference type="Proteomes" id="UP001329430">
    <property type="component" value="Chromosome 7"/>
</dbReference>
<evidence type="ECO:0000256" key="5">
    <source>
        <dbReference type="ARBA" id="ARBA00022737"/>
    </source>
</evidence>
<keyword evidence="3" id="KW-0812">Transmembrane</keyword>
<dbReference type="InterPro" id="IPR001611">
    <property type="entry name" value="Leu-rich_rpt"/>
</dbReference>
<dbReference type="Gene3D" id="3.80.10.10">
    <property type="entry name" value="Ribonuclease Inhibitor"/>
    <property type="match status" value="2"/>
</dbReference>
<keyword evidence="2" id="KW-0433">Leucine-rich repeat</keyword>
<evidence type="ECO:0000256" key="4">
    <source>
        <dbReference type="ARBA" id="ARBA00022729"/>
    </source>
</evidence>
<sequence length="365" mass="41395">MTKTVQQFKQCELKMFKLVFLTFSAFIVTVHSQRCVESSFSTISVRLYNNATENIVDKNVARCISPNTIPNYNENTFLGIKVMQQSIPNLNKGIVAGFRGPFTINFEDNKIETIKTEAFFNLPGVRSISLLSSGIKWIETGAFSNLPSLLYVNLEKNNITSLSPNVFDNLPKLERLVLSNNQLNIFKPDSLRDVPNLQVLDLDYNNILQIRGDSFSTLPSLRNLNLYGNQIQTLDIYAFRSLKNLLVLNLGNNLIKNLNFNFVYIPNLAVLELQGNFINYISRKLLQDLSSMKTFTIHSNPLQCSCLDQLSQWGHDNRVALFTQCNTDVPVCVDAIRNPSECIPRHDSDFPSNMPNFKSFLKVCA</sequence>
<evidence type="ECO:0000256" key="1">
    <source>
        <dbReference type="ARBA" id="ARBA00004479"/>
    </source>
</evidence>
<name>A0AAN7VC61_9COLE</name>
<evidence type="ECO:0000313" key="9">
    <source>
        <dbReference type="Proteomes" id="UP001329430"/>
    </source>
</evidence>
<dbReference type="SMART" id="SM00369">
    <property type="entry name" value="LRR_TYP"/>
    <property type="match status" value="6"/>
</dbReference>
<evidence type="ECO:0000256" key="7">
    <source>
        <dbReference type="ARBA" id="ARBA00023136"/>
    </source>
</evidence>
<evidence type="ECO:0000313" key="8">
    <source>
        <dbReference type="EMBL" id="KAK5641189.1"/>
    </source>
</evidence>
<dbReference type="Pfam" id="PF13855">
    <property type="entry name" value="LRR_8"/>
    <property type="match status" value="1"/>
</dbReference>
<dbReference type="PANTHER" id="PTHR45773:SF5">
    <property type="entry name" value="SLIT AND NTRK-LIKE PROTEIN 5"/>
    <property type="match status" value="1"/>
</dbReference>
<dbReference type="GO" id="GO:0051965">
    <property type="term" value="P:positive regulation of synapse assembly"/>
    <property type="evidence" value="ECO:0007669"/>
    <property type="project" value="TreeGrafter"/>
</dbReference>
<keyword evidence="5" id="KW-0677">Repeat</keyword>
<dbReference type="AlphaFoldDB" id="A0AAN7VC61"/>
<evidence type="ECO:0000256" key="2">
    <source>
        <dbReference type="ARBA" id="ARBA00022614"/>
    </source>
</evidence>
<dbReference type="Pfam" id="PF12799">
    <property type="entry name" value="LRR_4"/>
    <property type="match status" value="1"/>
</dbReference>
<comment type="subcellular location">
    <subcellularLocation>
        <location evidence="1">Membrane</location>
        <topology evidence="1">Single-pass type I membrane protein</topology>
    </subcellularLocation>
</comment>
<comment type="caution">
    <text evidence="8">The sequence shown here is derived from an EMBL/GenBank/DDBJ whole genome shotgun (WGS) entry which is preliminary data.</text>
</comment>
<gene>
    <name evidence="8" type="ORF">RI129_009736</name>
</gene>
<accession>A0AAN7VC61</accession>
<organism evidence="8 9">
    <name type="scientific">Pyrocoelia pectoralis</name>
    <dbReference type="NCBI Taxonomy" id="417401"/>
    <lineage>
        <taxon>Eukaryota</taxon>
        <taxon>Metazoa</taxon>
        <taxon>Ecdysozoa</taxon>
        <taxon>Arthropoda</taxon>
        <taxon>Hexapoda</taxon>
        <taxon>Insecta</taxon>
        <taxon>Pterygota</taxon>
        <taxon>Neoptera</taxon>
        <taxon>Endopterygota</taxon>
        <taxon>Coleoptera</taxon>
        <taxon>Polyphaga</taxon>
        <taxon>Elateriformia</taxon>
        <taxon>Elateroidea</taxon>
        <taxon>Lampyridae</taxon>
        <taxon>Lampyrinae</taxon>
        <taxon>Pyrocoelia</taxon>
    </lineage>
</organism>
<keyword evidence="7" id="KW-0472">Membrane</keyword>
<dbReference type="SUPFAM" id="SSF52058">
    <property type="entry name" value="L domain-like"/>
    <property type="match status" value="1"/>
</dbReference>
<dbReference type="GO" id="GO:0016020">
    <property type="term" value="C:membrane"/>
    <property type="evidence" value="ECO:0007669"/>
    <property type="project" value="UniProtKB-SubCell"/>
</dbReference>
<keyword evidence="6" id="KW-1133">Transmembrane helix</keyword>
<dbReference type="InterPro" id="IPR025875">
    <property type="entry name" value="Leu-rich_rpt_4"/>
</dbReference>
<keyword evidence="4" id="KW-0732">Signal</keyword>
<dbReference type="GO" id="GO:0007409">
    <property type="term" value="P:axonogenesis"/>
    <property type="evidence" value="ECO:0007669"/>
    <property type="project" value="TreeGrafter"/>
</dbReference>
<reference evidence="8 9" key="1">
    <citation type="journal article" date="2024" name="Insects">
        <title>An Improved Chromosome-Level Genome Assembly of the Firefly Pyrocoelia pectoralis.</title>
        <authorList>
            <person name="Fu X."/>
            <person name="Meyer-Rochow V.B."/>
            <person name="Ballantyne L."/>
            <person name="Zhu X."/>
        </authorList>
    </citation>
    <scope>NUCLEOTIDE SEQUENCE [LARGE SCALE GENOMIC DNA]</scope>
    <source>
        <strain evidence="8">XCY_ONT2</strain>
    </source>
</reference>
<keyword evidence="9" id="KW-1185">Reference proteome</keyword>
<dbReference type="InterPro" id="IPR003591">
    <property type="entry name" value="Leu-rich_rpt_typical-subtyp"/>
</dbReference>
<proteinExistence type="predicted"/>
<evidence type="ECO:0000256" key="6">
    <source>
        <dbReference type="ARBA" id="ARBA00022989"/>
    </source>
</evidence>
<protein>
    <submittedName>
        <fullName evidence="8">Uncharacterized protein</fullName>
    </submittedName>
</protein>
<evidence type="ECO:0000256" key="3">
    <source>
        <dbReference type="ARBA" id="ARBA00022692"/>
    </source>
</evidence>
<dbReference type="PANTHER" id="PTHR45773">
    <property type="entry name" value="SLIT AND NTRK-LIKE PROTEIN 4-RELATED"/>
    <property type="match status" value="1"/>
</dbReference>
<dbReference type="PROSITE" id="PS51450">
    <property type="entry name" value="LRR"/>
    <property type="match status" value="2"/>
</dbReference>
<dbReference type="EMBL" id="JAVRBK010000007">
    <property type="protein sequence ID" value="KAK5641189.1"/>
    <property type="molecule type" value="Genomic_DNA"/>
</dbReference>